<dbReference type="RefSeq" id="WP_159808183.1">
    <property type="nucleotide sequence ID" value="NZ_BLJE01000003.1"/>
</dbReference>
<accession>A0A6N6JHM3</accession>
<evidence type="ECO:0000259" key="2">
    <source>
        <dbReference type="SMART" id="SM00822"/>
    </source>
</evidence>
<dbReference type="PANTHER" id="PTHR42879:SF2">
    <property type="entry name" value="3-OXOACYL-[ACYL-CARRIER-PROTEIN] REDUCTASE FABG"/>
    <property type="match status" value="1"/>
</dbReference>
<keyword evidence="4" id="KW-1185">Reference proteome</keyword>
<evidence type="ECO:0000313" key="3">
    <source>
        <dbReference type="EMBL" id="GFE65756.1"/>
    </source>
</evidence>
<dbReference type="PROSITE" id="PS00061">
    <property type="entry name" value="ADH_SHORT"/>
    <property type="match status" value="1"/>
</dbReference>
<dbReference type="GO" id="GO:0032787">
    <property type="term" value="P:monocarboxylic acid metabolic process"/>
    <property type="evidence" value="ECO:0007669"/>
    <property type="project" value="UniProtKB-ARBA"/>
</dbReference>
<organism evidence="3 4">
    <name type="scientific">Litoreibacter roseus</name>
    <dbReference type="NCBI Taxonomy" id="2601869"/>
    <lineage>
        <taxon>Bacteria</taxon>
        <taxon>Pseudomonadati</taxon>
        <taxon>Pseudomonadota</taxon>
        <taxon>Alphaproteobacteria</taxon>
        <taxon>Rhodobacterales</taxon>
        <taxon>Roseobacteraceae</taxon>
        <taxon>Litoreibacter</taxon>
    </lineage>
</organism>
<gene>
    <name evidence="3" type="ORF">KIN_28300</name>
</gene>
<dbReference type="InterPro" id="IPR050259">
    <property type="entry name" value="SDR"/>
</dbReference>
<name>A0A6N6JHM3_9RHOB</name>
<protein>
    <submittedName>
        <fullName evidence="3">3-hydroxyacyl-CoA dehydrogenase</fullName>
    </submittedName>
</protein>
<dbReference type="InterPro" id="IPR002347">
    <property type="entry name" value="SDR_fam"/>
</dbReference>
<dbReference type="Gene3D" id="3.40.50.720">
    <property type="entry name" value="NAD(P)-binding Rossmann-like Domain"/>
    <property type="match status" value="1"/>
</dbReference>
<sequence length="251" mass="25906">MDLSGKHALVTGGGTGIGLAIATALKGVGADVTITGRRRDVLEDAAKTYDLNPIVMDVSDEHSVESGFASAVASKGVVDITVANAGIAEGGAIPKTSLEDWHRIIEINLTGTFLITRAALNARARTDWGRVIAISSIAGLRGLKGAAAYTASKHGMTGLMRGLAADYLGAPITFNSICPAYVDTAIVPQNIKRIMARTGMSEDEANQVVLGANPHGRLIEPSEVAQAALWLCGPGSESVNGQAIQISGGEF</sequence>
<proteinExistence type="inferred from homology"/>
<dbReference type="PRINTS" id="PR00081">
    <property type="entry name" value="GDHRDH"/>
</dbReference>
<dbReference type="Proteomes" id="UP000436822">
    <property type="component" value="Unassembled WGS sequence"/>
</dbReference>
<dbReference type="CDD" id="cd05233">
    <property type="entry name" value="SDR_c"/>
    <property type="match status" value="1"/>
</dbReference>
<dbReference type="InterPro" id="IPR020904">
    <property type="entry name" value="Sc_DH/Rdtase_CS"/>
</dbReference>
<dbReference type="FunFam" id="3.40.50.720:FF:000084">
    <property type="entry name" value="Short-chain dehydrogenase reductase"/>
    <property type="match status" value="1"/>
</dbReference>
<dbReference type="EMBL" id="BLJE01000003">
    <property type="protein sequence ID" value="GFE65756.1"/>
    <property type="molecule type" value="Genomic_DNA"/>
</dbReference>
<dbReference type="OrthoDB" id="9804774at2"/>
<dbReference type="AlphaFoldDB" id="A0A6N6JHM3"/>
<dbReference type="InterPro" id="IPR057326">
    <property type="entry name" value="KR_dom"/>
</dbReference>
<comment type="similarity">
    <text evidence="1">Belongs to the short-chain dehydrogenases/reductases (SDR) family.</text>
</comment>
<dbReference type="PRINTS" id="PR00080">
    <property type="entry name" value="SDRFAMILY"/>
</dbReference>
<feature type="domain" description="Ketoreductase" evidence="2">
    <location>
        <begin position="6"/>
        <end position="181"/>
    </location>
</feature>
<dbReference type="InterPro" id="IPR036291">
    <property type="entry name" value="NAD(P)-bd_dom_sf"/>
</dbReference>
<evidence type="ECO:0000313" key="4">
    <source>
        <dbReference type="Proteomes" id="UP000436822"/>
    </source>
</evidence>
<evidence type="ECO:0000256" key="1">
    <source>
        <dbReference type="ARBA" id="ARBA00006484"/>
    </source>
</evidence>
<comment type="caution">
    <text evidence="3">The sequence shown here is derived from an EMBL/GenBank/DDBJ whole genome shotgun (WGS) entry which is preliminary data.</text>
</comment>
<dbReference type="Pfam" id="PF13561">
    <property type="entry name" value="adh_short_C2"/>
    <property type="match status" value="1"/>
</dbReference>
<dbReference type="SUPFAM" id="SSF51735">
    <property type="entry name" value="NAD(P)-binding Rossmann-fold domains"/>
    <property type="match status" value="1"/>
</dbReference>
<dbReference type="PANTHER" id="PTHR42879">
    <property type="entry name" value="3-OXOACYL-(ACYL-CARRIER-PROTEIN) REDUCTASE"/>
    <property type="match status" value="1"/>
</dbReference>
<reference evidence="3 4" key="1">
    <citation type="submission" date="2019-12" db="EMBL/GenBank/DDBJ databases">
        <title>Litoreibacter badius sp. nov., a novel bacteriochlorophyll a-containing bacterium in the genus Litoreibacter.</title>
        <authorList>
            <person name="Kanamuro M."/>
            <person name="Takabe Y."/>
            <person name="Mori K."/>
            <person name="Takaichi S."/>
            <person name="Hanada S."/>
        </authorList>
    </citation>
    <scope>NUCLEOTIDE SEQUENCE [LARGE SCALE GENOMIC DNA]</scope>
    <source>
        <strain evidence="3 4">K6</strain>
    </source>
</reference>
<dbReference type="SMART" id="SM00822">
    <property type="entry name" value="PKS_KR"/>
    <property type="match status" value="1"/>
</dbReference>